<dbReference type="InterPro" id="IPR047926">
    <property type="entry name" value="Ni_dep_LarA"/>
</dbReference>
<keyword evidence="4" id="KW-1185">Reference proteome</keyword>
<dbReference type="Proteomes" id="UP000036356">
    <property type="component" value="Unassembled WGS sequence"/>
</dbReference>
<evidence type="ECO:0000313" key="3">
    <source>
        <dbReference type="EMBL" id="KLU65462.1"/>
    </source>
</evidence>
<name>A0A0J1FQ70_9FIRM</name>
<dbReference type="InterPro" id="IPR043166">
    <property type="entry name" value="LarA-like_C"/>
</dbReference>
<dbReference type="RefSeq" id="WP_047810431.1">
    <property type="nucleotide sequence ID" value="NZ_LDZY01000008.1"/>
</dbReference>
<evidence type="ECO:0000259" key="2">
    <source>
        <dbReference type="Pfam" id="PF21113"/>
    </source>
</evidence>
<sequence length="428" mass="46827">MSSINLAYGKEILNFELPSDVRIQQIEAKKSTPITNIEESLRHVLAHPLGTPPLSEVVKPGDKVVIVVSDITRLWIRTDVLLPILLDVLNEAGIPDQDISIVTATGDHRLQTAEEHRAICGVQALVRVPIYDHECHASDLVDLGLSSRGTPIKVNRRVWEADKVILTGGIAYHLLAGFGGGRKSIAPGVCGYEMIQKNHSLALTEPGPTGLHPNIMTGKMEGNPVSEDMLEIARKVGVDFILNVVVNEKKDFVFLAAGDLYEAHLAGCRVVEEIFGIEIEQKADLVLVSCGGYPKDIQLYQAIKALDNASYAVKEGGVIVLVSECSDGIGSQPFEEFFKYGSVEEMSSKLQQDFLMPGFVSLRTASICRKTPVILISSLPEEVVRRMKMLPASSLETAWQLAAELLEKQPESVYVMPHGGNTFPILRE</sequence>
<dbReference type="Pfam" id="PF09861">
    <property type="entry name" value="Lar_N"/>
    <property type="match status" value="1"/>
</dbReference>
<organism evidence="3 4">
    <name type="scientific">Desulfosporosinus acididurans</name>
    <dbReference type="NCBI Taxonomy" id="476652"/>
    <lineage>
        <taxon>Bacteria</taxon>
        <taxon>Bacillati</taxon>
        <taxon>Bacillota</taxon>
        <taxon>Clostridia</taxon>
        <taxon>Eubacteriales</taxon>
        <taxon>Desulfitobacteriaceae</taxon>
        <taxon>Desulfosporosinus</taxon>
    </lineage>
</organism>
<feature type="domain" description="Lactate racemase C-terminal" evidence="2">
    <location>
        <begin position="281"/>
        <end position="419"/>
    </location>
</feature>
<dbReference type="Pfam" id="PF21113">
    <property type="entry name" value="LarA_C"/>
    <property type="match status" value="1"/>
</dbReference>
<dbReference type="PANTHER" id="PTHR33171">
    <property type="entry name" value="LAR_N DOMAIN-CONTAINING PROTEIN"/>
    <property type="match status" value="1"/>
</dbReference>
<dbReference type="EMBL" id="LDZY01000008">
    <property type="protein sequence ID" value="KLU65462.1"/>
    <property type="molecule type" value="Genomic_DNA"/>
</dbReference>
<proteinExistence type="predicted"/>
<dbReference type="InterPro" id="IPR048068">
    <property type="entry name" value="LarA-like"/>
</dbReference>
<accession>A0A0J1FQ70</accession>
<evidence type="ECO:0000313" key="4">
    <source>
        <dbReference type="Proteomes" id="UP000036356"/>
    </source>
</evidence>
<dbReference type="GO" id="GO:0050043">
    <property type="term" value="F:lactate racemase activity"/>
    <property type="evidence" value="ECO:0007669"/>
    <property type="project" value="InterPro"/>
</dbReference>
<comment type="caution">
    <text evidence="3">The sequence shown here is derived from an EMBL/GenBank/DDBJ whole genome shotgun (WGS) entry which is preliminary data.</text>
</comment>
<dbReference type="InterPro" id="IPR018657">
    <property type="entry name" value="LarA-like_N"/>
</dbReference>
<dbReference type="Gene3D" id="3.40.50.11440">
    <property type="match status" value="1"/>
</dbReference>
<protein>
    <submittedName>
        <fullName evidence="3">Uncharacterized protein</fullName>
    </submittedName>
</protein>
<gene>
    <name evidence="3" type="ORF">DEAC_c25990</name>
</gene>
<feature type="domain" description="LarA-like N-terminal" evidence="1">
    <location>
        <begin position="8"/>
        <end position="206"/>
    </location>
</feature>
<dbReference type="Gene3D" id="3.90.226.30">
    <property type="match status" value="1"/>
</dbReference>
<evidence type="ECO:0000259" key="1">
    <source>
        <dbReference type="Pfam" id="PF09861"/>
    </source>
</evidence>
<dbReference type="AlphaFoldDB" id="A0A0J1FQ70"/>
<dbReference type="PATRIC" id="fig|476652.3.peg.2719"/>
<dbReference type="PANTHER" id="PTHR33171:SF17">
    <property type="entry name" value="LARA-LIKE N-TERMINAL DOMAIN-CONTAINING PROTEIN"/>
    <property type="match status" value="1"/>
</dbReference>
<dbReference type="STRING" id="476652.DEAC_c25990"/>
<dbReference type="NCBIfam" id="NF033504">
    <property type="entry name" value="Ni_dep_LarA"/>
    <property type="match status" value="1"/>
</dbReference>
<reference evidence="3 4" key="1">
    <citation type="submission" date="2015-06" db="EMBL/GenBank/DDBJ databases">
        <title>Draft genome of the moderately acidophilic sulfate reducer Candidatus Desulfosporosinus acididurans strain M1.</title>
        <authorList>
            <person name="Poehlein A."/>
            <person name="Petzsch P."/>
            <person name="Johnson B.D."/>
            <person name="Schloemann M."/>
            <person name="Daniel R."/>
            <person name="Muehling M."/>
        </authorList>
    </citation>
    <scope>NUCLEOTIDE SEQUENCE [LARGE SCALE GENOMIC DNA]</scope>
    <source>
        <strain evidence="3 4">M1</strain>
    </source>
</reference>
<dbReference type="InterPro" id="IPR048520">
    <property type="entry name" value="LarA_C"/>
</dbReference>